<dbReference type="SMART" id="SM00353">
    <property type="entry name" value="HLH"/>
    <property type="match status" value="1"/>
</dbReference>
<dbReference type="PROSITE" id="PS50888">
    <property type="entry name" value="BHLH"/>
    <property type="match status" value="1"/>
</dbReference>
<dbReference type="Gene3D" id="4.10.280.10">
    <property type="entry name" value="Helix-loop-helix DNA-binding domain"/>
    <property type="match status" value="1"/>
</dbReference>
<dbReference type="GO" id="GO:0046983">
    <property type="term" value="F:protein dimerization activity"/>
    <property type="evidence" value="ECO:0007669"/>
    <property type="project" value="InterPro"/>
</dbReference>
<protein>
    <submittedName>
        <fullName evidence="3">Uncharacterized protein LOC115229045</fullName>
    </submittedName>
</protein>
<dbReference type="InterPro" id="IPR036638">
    <property type="entry name" value="HLH_DNA-bd_sf"/>
</dbReference>
<gene>
    <name evidence="3" type="primary">LOC115229045</name>
</gene>
<dbReference type="RefSeq" id="XP_029655330.1">
    <property type="nucleotide sequence ID" value="XM_029799470.1"/>
</dbReference>
<name>A0A6P7TZH3_9MOLL</name>
<dbReference type="InterPro" id="IPR011598">
    <property type="entry name" value="bHLH_dom"/>
</dbReference>
<evidence type="ECO:0000313" key="3">
    <source>
        <dbReference type="RefSeq" id="XP_029655330.1"/>
    </source>
</evidence>
<dbReference type="Proteomes" id="UP000515154">
    <property type="component" value="Unplaced"/>
</dbReference>
<accession>A0A6P7TZH3</accession>
<keyword evidence="2" id="KW-1185">Reference proteome</keyword>
<dbReference type="Pfam" id="PF00010">
    <property type="entry name" value="HLH"/>
    <property type="match status" value="1"/>
</dbReference>
<dbReference type="SUPFAM" id="SSF47459">
    <property type="entry name" value="HLH, helix-loop-helix DNA-binding domain"/>
    <property type="match status" value="1"/>
</dbReference>
<evidence type="ECO:0000313" key="2">
    <source>
        <dbReference type="Proteomes" id="UP000515154"/>
    </source>
</evidence>
<dbReference type="AlphaFoldDB" id="A0A6P7TZH3"/>
<reference evidence="3" key="1">
    <citation type="submission" date="2025-08" db="UniProtKB">
        <authorList>
            <consortium name="RefSeq"/>
        </authorList>
    </citation>
    <scope>IDENTIFICATION</scope>
</reference>
<proteinExistence type="predicted"/>
<feature type="domain" description="BHLH" evidence="1">
    <location>
        <begin position="176"/>
        <end position="228"/>
    </location>
</feature>
<sequence>MSLWDFDTSVDTSFDIPPQLLEPDFQMPESNIEFNKYDFEWPNYACNDFNDLFDGIYSSQTSFSLNEDSECKSPPSKKIKIEDPTSFQDYSFQDHSFLENSFPDKFQSAEVPLPVLKEETPSPKRSTPHKKIVLLDSLPTKGEIRSIKREFSPKRNDYTIFDDLSFSANYFNMEYGRRSDHNVREQQRRRVITNLMERLRVTVPYTKGVEKATRLKILQETTEFIIHEKEAIERKIDIVSLISQKIENKSKFILDYIASVHNS</sequence>
<evidence type="ECO:0000259" key="1">
    <source>
        <dbReference type="PROSITE" id="PS50888"/>
    </source>
</evidence>
<organism evidence="2 3">
    <name type="scientific">Octopus sinensis</name>
    <name type="common">East Asian common octopus</name>
    <dbReference type="NCBI Taxonomy" id="2607531"/>
    <lineage>
        <taxon>Eukaryota</taxon>
        <taxon>Metazoa</taxon>
        <taxon>Spiralia</taxon>
        <taxon>Lophotrochozoa</taxon>
        <taxon>Mollusca</taxon>
        <taxon>Cephalopoda</taxon>
        <taxon>Coleoidea</taxon>
        <taxon>Octopodiformes</taxon>
        <taxon>Octopoda</taxon>
        <taxon>Incirrata</taxon>
        <taxon>Octopodidae</taxon>
        <taxon>Octopus</taxon>
    </lineage>
</organism>
<dbReference type="KEGG" id="osn:115229045"/>